<organism evidence="2 3">
    <name type="scientific">Streptomyces similanensis</name>
    <dbReference type="NCBI Taxonomy" id="1274988"/>
    <lineage>
        <taxon>Bacteria</taxon>
        <taxon>Bacillati</taxon>
        <taxon>Actinomycetota</taxon>
        <taxon>Actinomycetes</taxon>
        <taxon>Kitasatosporales</taxon>
        <taxon>Streptomycetaceae</taxon>
        <taxon>Streptomyces</taxon>
    </lineage>
</organism>
<dbReference type="Proteomes" id="UP001500124">
    <property type="component" value="Unassembled WGS sequence"/>
</dbReference>
<evidence type="ECO:0000313" key="2">
    <source>
        <dbReference type="EMBL" id="GAA5075725.1"/>
    </source>
</evidence>
<sequence>MAARHDGGDGPEPGTAPQLNDRAAPARRETTRHRSGRRVARRGDESLPRLGQALWDSNPQPVPDEAAPYLHDITS</sequence>
<comment type="caution">
    <text evidence="2">The sequence shown here is derived from an EMBL/GenBank/DDBJ whole genome shotgun (WGS) entry which is preliminary data.</text>
</comment>
<name>A0ABP9LCJ2_9ACTN</name>
<dbReference type="EMBL" id="BAABKC010000113">
    <property type="protein sequence ID" value="GAA5075725.1"/>
    <property type="molecule type" value="Genomic_DNA"/>
</dbReference>
<keyword evidence="3" id="KW-1185">Reference proteome</keyword>
<evidence type="ECO:0000256" key="1">
    <source>
        <dbReference type="SAM" id="MobiDB-lite"/>
    </source>
</evidence>
<protein>
    <submittedName>
        <fullName evidence="2">Uncharacterized protein</fullName>
    </submittedName>
</protein>
<gene>
    <name evidence="2" type="ORF">GCM10023336_65250</name>
</gene>
<accession>A0ABP9LCJ2</accession>
<feature type="region of interest" description="Disordered" evidence="1">
    <location>
        <begin position="1"/>
        <end position="75"/>
    </location>
</feature>
<reference evidence="3" key="1">
    <citation type="journal article" date="2019" name="Int. J. Syst. Evol. Microbiol.">
        <title>The Global Catalogue of Microorganisms (GCM) 10K type strain sequencing project: providing services to taxonomists for standard genome sequencing and annotation.</title>
        <authorList>
            <consortium name="The Broad Institute Genomics Platform"/>
            <consortium name="The Broad Institute Genome Sequencing Center for Infectious Disease"/>
            <person name="Wu L."/>
            <person name="Ma J."/>
        </authorList>
    </citation>
    <scope>NUCLEOTIDE SEQUENCE [LARGE SCALE GENOMIC DNA]</scope>
    <source>
        <strain evidence="3">JCM 18410</strain>
    </source>
</reference>
<evidence type="ECO:0000313" key="3">
    <source>
        <dbReference type="Proteomes" id="UP001500124"/>
    </source>
</evidence>
<proteinExistence type="predicted"/>
<feature type="compositionally biased region" description="Basic residues" evidence="1">
    <location>
        <begin position="30"/>
        <end position="40"/>
    </location>
</feature>